<evidence type="ECO:0000313" key="4">
    <source>
        <dbReference type="EMBL" id="TVU70578.1"/>
    </source>
</evidence>
<keyword evidence="2" id="KW-0067">ATP-binding</keyword>
<dbReference type="SUPFAM" id="SSF46894">
    <property type="entry name" value="C-terminal effector domain of the bipartite response regulators"/>
    <property type="match status" value="1"/>
</dbReference>
<dbReference type="GO" id="GO:0006355">
    <property type="term" value="P:regulation of DNA-templated transcription"/>
    <property type="evidence" value="ECO:0007669"/>
    <property type="project" value="InterPro"/>
</dbReference>
<dbReference type="InterPro" id="IPR036388">
    <property type="entry name" value="WH-like_DNA-bd_sf"/>
</dbReference>
<dbReference type="Proteomes" id="UP000319941">
    <property type="component" value="Unassembled WGS sequence"/>
</dbReference>
<dbReference type="InterPro" id="IPR016032">
    <property type="entry name" value="Sig_transdc_resp-reg_C-effctor"/>
</dbReference>
<gene>
    <name evidence="4" type="ORF">FQP86_08075</name>
</gene>
<dbReference type="Pfam" id="PF13191">
    <property type="entry name" value="AAA_16"/>
    <property type="match status" value="1"/>
</dbReference>
<name>A0A558HNC1_9GAMM</name>
<accession>A0A558HNC1</accession>
<dbReference type="RefSeq" id="WP_144727399.1">
    <property type="nucleotide sequence ID" value="NZ_CAWOWR010000107.1"/>
</dbReference>
<dbReference type="Gene3D" id="1.10.10.10">
    <property type="entry name" value="Winged helix-like DNA-binding domain superfamily/Winged helix DNA-binding domain"/>
    <property type="match status" value="1"/>
</dbReference>
<dbReference type="Gene3D" id="3.40.50.300">
    <property type="entry name" value="P-loop containing nucleotide triphosphate hydrolases"/>
    <property type="match status" value="1"/>
</dbReference>
<dbReference type="InterPro" id="IPR011990">
    <property type="entry name" value="TPR-like_helical_dom_sf"/>
</dbReference>
<dbReference type="InterPro" id="IPR041664">
    <property type="entry name" value="AAA_16"/>
</dbReference>
<keyword evidence="5" id="KW-1185">Reference proteome</keyword>
<dbReference type="InterPro" id="IPR005158">
    <property type="entry name" value="BTAD"/>
</dbReference>
<protein>
    <submittedName>
        <fullName evidence="4">AAA family ATPase</fullName>
    </submittedName>
</protein>
<evidence type="ECO:0000313" key="5">
    <source>
        <dbReference type="Proteomes" id="UP000319941"/>
    </source>
</evidence>
<evidence type="ECO:0000259" key="3">
    <source>
        <dbReference type="SMART" id="SM01043"/>
    </source>
</evidence>
<dbReference type="GO" id="GO:0004016">
    <property type="term" value="F:adenylate cyclase activity"/>
    <property type="evidence" value="ECO:0007669"/>
    <property type="project" value="TreeGrafter"/>
</dbReference>
<dbReference type="PANTHER" id="PTHR16305">
    <property type="entry name" value="TESTICULAR SOLUBLE ADENYLYL CYCLASE"/>
    <property type="match status" value="1"/>
</dbReference>
<dbReference type="PANTHER" id="PTHR16305:SF28">
    <property type="entry name" value="GUANYLATE CYCLASE DOMAIN-CONTAINING PROTEIN"/>
    <property type="match status" value="1"/>
</dbReference>
<organism evidence="4 5">
    <name type="scientific">Cobetia crustatorum</name>
    <dbReference type="NCBI Taxonomy" id="553385"/>
    <lineage>
        <taxon>Bacteria</taxon>
        <taxon>Pseudomonadati</taxon>
        <taxon>Pseudomonadota</taxon>
        <taxon>Gammaproteobacteria</taxon>
        <taxon>Oceanospirillales</taxon>
        <taxon>Halomonadaceae</taxon>
        <taxon>Cobetia</taxon>
    </lineage>
</organism>
<proteinExistence type="predicted"/>
<dbReference type="InterPro" id="IPR027417">
    <property type="entry name" value="P-loop_NTPase"/>
</dbReference>
<reference evidence="4 5" key="1">
    <citation type="submission" date="2019-07" db="EMBL/GenBank/DDBJ databases">
        <title>Diversity of Bacteria from Kongsfjorden, Arctic.</title>
        <authorList>
            <person name="Yu Y."/>
        </authorList>
    </citation>
    <scope>NUCLEOTIDE SEQUENCE [LARGE SCALE GENOMIC DNA]</scope>
    <source>
        <strain evidence="4 5">SM1923</strain>
    </source>
</reference>
<comment type="caution">
    <text evidence="4">The sequence shown here is derived from an EMBL/GenBank/DDBJ whole genome shotgun (WGS) entry which is preliminary data.</text>
</comment>
<dbReference type="Gene3D" id="1.25.40.10">
    <property type="entry name" value="Tetratricopeptide repeat domain"/>
    <property type="match status" value="1"/>
</dbReference>
<dbReference type="SUPFAM" id="SSF52540">
    <property type="entry name" value="P-loop containing nucleoside triphosphate hydrolases"/>
    <property type="match status" value="1"/>
</dbReference>
<keyword evidence="1" id="KW-0547">Nucleotide-binding</keyword>
<feature type="domain" description="Bacterial transcriptional activator" evidence="3">
    <location>
        <begin position="106"/>
        <end position="241"/>
    </location>
</feature>
<evidence type="ECO:0000256" key="2">
    <source>
        <dbReference type="ARBA" id="ARBA00022840"/>
    </source>
</evidence>
<dbReference type="EMBL" id="VNFH01000005">
    <property type="protein sequence ID" value="TVU70578.1"/>
    <property type="molecule type" value="Genomic_DNA"/>
</dbReference>
<dbReference type="STRING" id="553385.GCA_000591415_01773"/>
<dbReference type="GO" id="GO:0005737">
    <property type="term" value="C:cytoplasm"/>
    <property type="evidence" value="ECO:0007669"/>
    <property type="project" value="TreeGrafter"/>
</dbReference>
<dbReference type="SMART" id="SM01043">
    <property type="entry name" value="BTAD"/>
    <property type="match status" value="1"/>
</dbReference>
<dbReference type="GO" id="GO:0005524">
    <property type="term" value="F:ATP binding"/>
    <property type="evidence" value="ECO:0007669"/>
    <property type="project" value="UniProtKB-KW"/>
</dbReference>
<dbReference type="OrthoDB" id="9806704at2"/>
<dbReference type="GO" id="GO:0003677">
    <property type="term" value="F:DNA binding"/>
    <property type="evidence" value="ECO:0007669"/>
    <property type="project" value="InterPro"/>
</dbReference>
<sequence>MTQETSGQAQLALLGHFQLTLGDDTLTQFSYDKVKALLLHLLLHDQAVSRAGLAELLWPDQGLSSGRTNLRHALHCLRQSLGEEADNLLTVSRQTIALTLPEYWELDLDELNALLLAPISAATLVEILALYRGDLVEELSLTQCPDFQRWMIKVRGEWRQRVIQFAERVLATDEPVSDDVLRTLVSRFSGYGPFHERLVRQLAEDGQSAAAHEQFNAFLQQLALSGQQPDPGFLQLARYWSDGKSEAMGALTPQGAISRTLSLDSAPLREDEIDHRQLSVMAIRLSVKDSHRDRVWARACLTLQIELLRWLEQQCHHLGGFWLPGATGGVGLACFGTHGPAHQLAELVALYEHCSKALSDEIAKLWDGEGKPPVFSLSAGLHSGQVIYLPERQLADPLGQVTQYSLELMTAAEGSELVISLEASQHMPPALDLQPRLTSRLLAADGRVRLRALVLGSSVATREASLPTLIGREGELRRLRDALARASIGLRQSVLVSGNSGMGKSALMVNFRQLEQSQDVGLCWMPTTRLSQLEPYSVVRALIRWRLDGHVDRDAVEQLFETSEALQGVSEEARRSFHAILGTAEESNEDEVLIQSSETVERVVRVLHLVIEKAASLRPLVMMIDDLQWLDEPSLKVLAGLQARLPINIGFMLAASHNGRDSLAVKLNWDQHIALGRLDPMQVSRLLSHLSRRYRLHLSPRMRSQLIERCDGVPLYLQEICRRLDMDRREGRPVQLDELPKGLIGLLSSRIDQLEEGRDVAHAAAVLGRVFKLSFVRQSCEFEEGRLKRAIENMQRLEIIETCGNDSEFDYQFTHQLIQEAAYLSCPRDVRRRIHHQVVGLIEDKYPAWIGRHPGYFAVHLRKSQNFGRAARYFELSARESLKISANRTALKMADNGLACLKHIDGQEEREVSLLTVRGQAGFALEGHGSRIAHESFVQARNLLSSPALVEDDEPDLEQAFIVKWGLWVGCSERHAHADAFSLASGLSELAEELSDIRYRRLADYAQAHCEFWAGRVQVAGEHLDEIDPLNNAMVLEWLPFSDHPQVAAACLQSWTSCLRSDYVKAEQQAEAAIRMAEEIGQPGSLAMALMFSTSLYRQLGHTHLATQRAERALELTRSADLHLWHMAAHGVLGWARAMNGDRDGLSMLQSSINEFAELTGRERHQRPNLWYMDAVMALGEHAAAEEYMEKVLLVAQERNSFYLAEVSYLVAALRTAQGLPTERVRSLIEQGMSYAIEQGNPHHEAAGLATWLRLVDGNDAERCARLKVLLEELPGSDAPAVLGWHQLVESAEGRARRRTSSPA</sequence>
<evidence type="ECO:0000256" key="1">
    <source>
        <dbReference type="ARBA" id="ARBA00022741"/>
    </source>
</evidence>